<comment type="caution">
    <text evidence="3">The sequence shown here is derived from an EMBL/GenBank/DDBJ whole genome shotgun (WGS) entry which is preliminary data.</text>
</comment>
<dbReference type="Proteomes" id="UP000077355">
    <property type="component" value="Unassembled WGS sequence"/>
</dbReference>
<protein>
    <recommendedName>
        <fullName evidence="2">Uncharacterized protein YyaB-like PH domain-containing protein</fullName>
    </recommendedName>
</protein>
<dbReference type="EMBL" id="LVJI01000014">
    <property type="protein sequence ID" value="OAB46865.1"/>
    <property type="molecule type" value="Genomic_DNA"/>
</dbReference>
<name>A0A162MBT1_9BACL</name>
<feature type="transmembrane region" description="Helical" evidence="1">
    <location>
        <begin position="9"/>
        <end position="31"/>
    </location>
</feature>
<accession>A0A162MBT1</accession>
<dbReference type="RefSeq" id="WP_068648836.1">
    <property type="nucleotide sequence ID" value="NZ_CP043611.1"/>
</dbReference>
<dbReference type="GO" id="GO:0030153">
    <property type="term" value="P:bacteriocin immunity"/>
    <property type="evidence" value="ECO:0007669"/>
    <property type="project" value="InterPro"/>
</dbReference>
<keyword evidence="1" id="KW-0812">Transmembrane</keyword>
<keyword evidence="1" id="KW-0472">Membrane</keyword>
<dbReference type="AlphaFoldDB" id="A0A162MBT1"/>
<feature type="domain" description="Uncharacterized protein YyaB-like PH" evidence="2">
    <location>
        <begin position="62"/>
        <end position="134"/>
    </location>
</feature>
<keyword evidence="4" id="KW-1185">Reference proteome</keyword>
<feature type="transmembrane region" description="Helical" evidence="1">
    <location>
        <begin position="37"/>
        <end position="63"/>
    </location>
</feature>
<proteinExistence type="predicted"/>
<evidence type="ECO:0000259" key="2">
    <source>
        <dbReference type="Pfam" id="PF06713"/>
    </source>
</evidence>
<evidence type="ECO:0000313" key="4">
    <source>
        <dbReference type="Proteomes" id="UP000077355"/>
    </source>
</evidence>
<dbReference type="Pfam" id="PF06713">
    <property type="entry name" value="bPH_4"/>
    <property type="match status" value="1"/>
</dbReference>
<dbReference type="InterPro" id="IPR009589">
    <property type="entry name" value="PH_YyaB-like"/>
</dbReference>
<reference evidence="3 4" key="1">
    <citation type="submission" date="2016-03" db="EMBL/GenBank/DDBJ databases">
        <title>Draft genome sequence of Paenibacillus antarcticus CECT 5836.</title>
        <authorList>
            <person name="Shin S.-K."/>
            <person name="Yi H."/>
        </authorList>
    </citation>
    <scope>NUCLEOTIDE SEQUENCE [LARGE SCALE GENOMIC DNA]</scope>
    <source>
        <strain evidence="3 4">CECT 5836</strain>
    </source>
</reference>
<gene>
    <name evidence="3" type="ORF">PBAT_09380</name>
</gene>
<sequence length="140" mass="16179">MKFITKRDLWLMITVWFSIAILAFASVLPLLKEGTNIIGGIIFFLFSMGMAGFMAWIWLGIVYKLLETELFIRMGPLTKSISYDSITHVKPVRSWMSSMATSSHRVEIKYGKFDFVHVSPIDQETFLNELRIRCPHVDIE</sequence>
<evidence type="ECO:0000313" key="3">
    <source>
        <dbReference type="EMBL" id="OAB46865.1"/>
    </source>
</evidence>
<evidence type="ECO:0000256" key="1">
    <source>
        <dbReference type="SAM" id="Phobius"/>
    </source>
</evidence>
<keyword evidence="1" id="KW-1133">Transmembrane helix</keyword>
<organism evidence="3 4">
    <name type="scientific">Paenibacillus antarcticus</name>
    <dbReference type="NCBI Taxonomy" id="253703"/>
    <lineage>
        <taxon>Bacteria</taxon>
        <taxon>Bacillati</taxon>
        <taxon>Bacillota</taxon>
        <taxon>Bacilli</taxon>
        <taxon>Bacillales</taxon>
        <taxon>Paenibacillaceae</taxon>
        <taxon>Paenibacillus</taxon>
    </lineage>
</organism>
<dbReference type="OrthoDB" id="6658731at2"/>